<evidence type="ECO:0000313" key="1">
    <source>
        <dbReference type="EMBL" id="NBG97134.1"/>
    </source>
</evidence>
<keyword evidence="1" id="KW-0808">Transferase</keyword>
<proteinExistence type="predicted"/>
<dbReference type="GeneID" id="300655696"/>
<organism evidence="1 2">
    <name type="scientific">Pyruvatibacter mobilis</name>
    <dbReference type="NCBI Taxonomy" id="1712261"/>
    <lineage>
        <taxon>Bacteria</taxon>
        <taxon>Pseudomonadati</taxon>
        <taxon>Pseudomonadota</taxon>
        <taxon>Alphaproteobacteria</taxon>
        <taxon>Hyphomicrobiales</taxon>
        <taxon>Parvibaculaceae</taxon>
        <taxon>Pyruvatibacter</taxon>
    </lineage>
</organism>
<name>A0A845QG97_9HYPH</name>
<dbReference type="RefSeq" id="WP_045694909.1">
    <property type="nucleotide sequence ID" value="NZ_BMHN01000001.1"/>
</dbReference>
<dbReference type="Gene3D" id="3.10.450.620">
    <property type="entry name" value="JHP933, nucleotidyltransferase-like core domain"/>
    <property type="match status" value="1"/>
</dbReference>
<gene>
    <name evidence="1" type="ORF">GTQ45_15460</name>
</gene>
<dbReference type="GO" id="GO:0016740">
    <property type="term" value="F:transferase activity"/>
    <property type="evidence" value="ECO:0007669"/>
    <property type="project" value="UniProtKB-KW"/>
</dbReference>
<dbReference type="Pfam" id="PF08843">
    <property type="entry name" value="AbiEii"/>
    <property type="match status" value="1"/>
</dbReference>
<dbReference type="EMBL" id="WXYQ01000017">
    <property type="protein sequence ID" value="NBG97134.1"/>
    <property type="molecule type" value="Genomic_DNA"/>
</dbReference>
<comment type="caution">
    <text evidence="1">The sequence shown here is derived from an EMBL/GenBank/DDBJ whole genome shotgun (WGS) entry which is preliminary data.</text>
</comment>
<evidence type="ECO:0000313" key="2">
    <source>
        <dbReference type="Proteomes" id="UP000470384"/>
    </source>
</evidence>
<dbReference type="Proteomes" id="UP000470384">
    <property type="component" value="Unassembled WGS sequence"/>
</dbReference>
<sequence>MARERYVDQVRLLVDLLPAVATEEDFALKGGTAINLFYRDLPRLSVDVDLTFLPIKDRVQSLADIDVAMDRIAKAGSKVRGVTATRIAGGGGGATRVLFRRGSATVKVETSPVTRGVVFEPETKRVTPTVEDEFGFAETKLVAFEDLYAGKLHAALDRQHPRDLFDVKLLYENEGITDDLFRAFLVYVASSSRPPHELLNPNLAPLTNVFEVEFSGMTVDAVSVAELEHERVRLIEDVQSRLTGNAAQFLRTLVEGEPDFDAIDLASAADLPAVQWKLQNILKLRDTNPEKHAGQRTSLDTLLR</sequence>
<dbReference type="OrthoDB" id="1550603at2"/>
<dbReference type="InterPro" id="IPR014942">
    <property type="entry name" value="AbiEii"/>
</dbReference>
<protein>
    <submittedName>
        <fullName evidence="1">Nucleotidyl transferase AbiEii/AbiGii toxin family protein</fullName>
    </submittedName>
</protein>
<accession>A0A845QG97</accession>
<dbReference type="AlphaFoldDB" id="A0A845QG97"/>
<keyword evidence="2" id="KW-1185">Reference proteome</keyword>
<reference evidence="1 2" key="1">
    <citation type="journal article" date="2016" name="Int. J. Syst. Evol. Microbiol.">
        <title>Pyruvatibacter mobilis gen. nov., sp. nov., a marine bacterium from the culture broth of Picochlorum sp. 122.</title>
        <authorList>
            <person name="Wang G."/>
            <person name="Tang M."/>
            <person name="Wu H."/>
            <person name="Dai S."/>
            <person name="Li T."/>
            <person name="Chen C."/>
            <person name="He H."/>
            <person name="Fan J."/>
            <person name="Xiang W."/>
            <person name="Li X."/>
        </authorList>
    </citation>
    <scope>NUCLEOTIDE SEQUENCE [LARGE SCALE GENOMIC DNA]</scope>
    <source>
        <strain evidence="1 2">GYP-11</strain>
    </source>
</reference>